<reference evidence="2 3" key="1">
    <citation type="submission" date="2024-07" db="EMBL/GenBank/DDBJ databases">
        <authorList>
            <person name="Thanompreechachai J."/>
            <person name="Duangmal K."/>
        </authorList>
    </citation>
    <scope>NUCLEOTIDE SEQUENCE [LARGE SCALE GENOMIC DNA]</scope>
    <source>
        <strain evidence="2 3">TBRC 1896</strain>
    </source>
</reference>
<sequence length="72" mass="7452">MVTLFLSLAVIVAVAAVVGHVCSASRPGDRVLGPPAPPRRSRTDLGVPGLVGSGDRPARSVDLRGTHRRSGR</sequence>
<feature type="compositionally biased region" description="Basic and acidic residues" evidence="1">
    <location>
        <begin position="56"/>
        <end position="65"/>
    </location>
</feature>
<comment type="caution">
    <text evidence="2">The sequence shown here is derived from an EMBL/GenBank/DDBJ whole genome shotgun (WGS) entry which is preliminary data.</text>
</comment>
<gene>
    <name evidence="2" type="ORF">AB2L28_13335</name>
</gene>
<evidence type="ECO:0000256" key="1">
    <source>
        <dbReference type="SAM" id="MobiDB-lite"/>
    </source>
</evidence>
<evidence type="ECO:0000313" key="2">
    <source>
        <dbReference type="EMBL" id="MEZ0493219.1"/>
    </source>
</evidence>
<dbReference type="RefSeq" id="WP_370719468.1">
    <property type="nucleotide sequence ID" value="NZ_JBGGTQ010000006.1"/>
</dbReference>
<protein>
    <recommendedName>
        <fullName evidence="4">Secreted protein</fullName>
    </recommendedName>
</protein>
<feature type="region of interest" description="Disordered" evidence="1">
    <location>
        <begin position="25"/>
        <end position="72"/>
    </location>
</feature>
<dbReference type="Proteomes" id="UP001566476">
    <property type="component" value="Unassembled WGS sequence"/>
</dbReference>
<evidence type="ECO:0000313" key="3">
    <source>
        <dbReference type="Proteomes" id="UP001566476"/>
    </source>
</evidence>
<dbReference type="EMBL" id="JBGGTQ010000006">
    <property type="protein sequence ID" value="MEZ0493219.1"/>
    <property type="molecule type" value="Genomic_DNA"/>
</dbReference>
<proteinExistence type="predicted"/>
<name>A0ABV4I3G4_9ACTN</name>
<evidence type="ECO:0008006" key="4">
    <source>
        <dbReference type="Google" id="ProtNLM"/>
    </source>
</evidence>
<organism evidence="2 3">
    <name type="scientific">Kineococcus mangrovi</name>
    <dbReference type="NCBI Taxonomy" id="1660183"/>
    <lineage>
        <taxon>Bacteria</taxon>
        <taxon>Bacillati</taxon>
        <taxon>Actinomycetota</taxon>
        <taxon>Actinomycetes</taxon>
        <taxon>Kineosporiales</taxon>
        <taxon>Kineosporiaceae</taxon>
        <taxon>Kineococcus</taxon>
    </lineage>
</organism>
<keyword evidence="3" id="KW-1185">Reference proteome</keyword>
<accession>A0ABV4I3G4</accession>